<organism evidence="1 2">
    <name type="scientific">Rhynocoris fuscipes</name>
    <dbReference type="NCBI Taxonomy" id="488301"/>
    <lineage>
        <taxon>Eukaryota</taxon>
        <taxon>Metazoa</taxon>
        <taxon>Ecdysozoa</taxon>
        <taxon>Arthropoda</taxon>
        <taxon>Hexapoda</taxon>
        <taxon>Insecta</taxon>
        <taxon>Pterygota</taxon>
        <taxon>Neoptera</taxon>
        <taxon>Paraneoptera</taxon>
        <taxon>Hemiptera</taxon>
        <taxon>Heteroptera</taxon>
        <taxon>Panheteroptera</taxon>
        <taxon>Cimicomorpha</taxon>
        <taxon>Reduviidae</taxon>
        <taxon>Harpactorinae</taxon>
        <taxon>Harpactorini</taxon>
        <taxon>Rhynocoris</taxon>
    </lineage>
</organism>
<dbReference type="Proteomes" id="UP001461498">
    <property type="component" value="Unassembled WGS sequence"/>
</dbReference>
<accession>A0AAW1D9B7</accession>
<dbReference type="AlphaFoldDB" id="A0AAW1D9B7"/>
<protein>
    <submittedName>
        <fullName evidence="1">Uncharacterized protein</fullName>
    </submittedName>
</protein>
<dbReference type="EMBL" id="JAPXFL010000005">
    <property type="protein sequence ID" value="KAK9506639.1"/>
    <property type="molecule type" value="Genomic_DNA"/>
</dbReference>
<sequence length="85" mass="9695">MRNLYQNFKSIGPTVFPMNRSKLRILGSLYFKNCFSHISKTALATLLNLALISFWALSANQGCHFTSCIKHILRCNSVIIQFIDL</sequence>
<evidence type="ECO:0000313" key="2">
    <source>
        <dbReference type="Proteomes" id="UP001461498"/>
    </source>
</evidence>
<reference evidence="1 2" key="1">
    <citation type="submission" date="2022-12" db="EMBL/GenBank/DDBJ databases">
        <title>Chromosome-level genome assembly of true bugs.</title>
        <authorList>
            <person name="Ma L."/>
            <person name="Li H."/>
        </authorList>
    </citation>
    <scope>NUCLEOTIDE SEQUENCE [LARGE SCALE GENOMIC DNA]</scope>
    <source>
        <strain evidence="1">Lab_2022b</strain>
    </source>
</reference>
<name>A0AAW1D9B7_9HEMI</name>
<comment type="caution">
    <text evidence="1">The sequence shown here is derived from an EMBL/GenBank/DDBJ whole genome shotgun (WGS) entry which is preliminary data.</text>
</comment>
<gene>
    <name evidence="1" type="ORF">O3M35_008534</name>
</gene>
<evidence type="ECO:0000313" key="1">
    <source>
        <dbReference type="EMBL" id="KAK9506639.1"/>
    </source>
</evidence>
<proteinExistence type="predicted"/>
<keyword evidence="2" id="KW-1185">Reference proteome</keyword>